<dbReference type="Pfam" id="PF01850">
    <property type="entry name" value="PIN"/>
    <property type="match status" value="1"/>
</dbReference>
<protein>
    <submittedName>
        <fullName evidence="2">Type II toxin-antitoxin system VapC family toxin</fullName>
    </submittedName>
</protein>
<feature type="domain" description="PIN" evidence="1">
    <location>
        <begin position="4"/>
        <end position="122"/>
    </location>
</feature>
<dbReference type="InterPro" id="IPR029060">
    <property type="entry name" value="PIN-like_dom_sf"/>
</dbReference>
<dbReference type="InterPro" id="IPR052919">
    <property type="entry name" value="TA_system_RNase"/>
</dbReference>
<dbReference type="Gene3D" id="3.40.50.1010">
    <property type="entry name" value="5'-nuclease"/>
    <property type="match status" value="1"/>
</dbReference>
<organism evidence="2">
    <name type="scientific">Woronichinia naegeliana WA131</name>
    <dbReference type="NCBI Taxonomy" id="2824559"/>
    <lineage>
        <taxon>Bacteria</taxon>
        <taxon>Bacillati</taxon>
        <taxon>Cyanobacteriota</taxon>
        <taxon>Cyanophyceae</taxon>
        <taxon>Synechococcales</taxon>
        <taxon>Coelosphaeriaceae</taxon>
        <taxon>Woronichinia</taxon>
    </lineage>
</organism>
<dbReference type="InterPro" id="IPR041705">
    <property type="entry name" value="PIN_Sll0205"/>
</dbReference>
<dbReference type="InterPro" id="IPR002716">
    <property type="entry name" value="PIN_dom"/>
</dbReference>
<dbReference type="PANTHER" id="PTHR36173">
    <property type="entry name" value="RIBONUCLEASE VAPC16-RELATED"/>
    <property type="match status" value="1"/>
</dbReference>
<evidence type="ECO:0000259" key="1">
    <source>
        <dbReference type="Pfam" id="PF01850"/>
    </source>
</evidence>
<evidence type="ECO:0000313" key="2">
    <source>
        <dbReference type="EMBL" id="UXE59931.1"/>
    </source>
</evidence>
<sequence length="128" mass="15154">MKFLMDTHAFLWFIEGDENLSHTARSIIEDNQHKKQLSIASLWEISIKASLKRLELKTTFPELVQNHIYGNNFDILAIYPEHLEKLKTLTFHHKDPFDRLIIAQSLVENMIIITKDSLFKNYTNKLLW</sequence>
<dbReference type="EMBL" id="CP073041">
    <property type="protein sequence ID" value="UXE59931.1"/>
    <property type="molecule type" value="Genomic_DNA"/>
</dbReference>
<dbReference type="CDD" id="cd09872">
    <property type="entry name" value="PIN_Sll0205-like"/>
    <property type="match status" value="1"/>
</dbReference>
<name>A0A977KVY8_9CYAN</name>
<dbReference type="PANTHER" id="PTHR36173:SF2">
    <property type="entry name" value="RIBONUCLEASE VAPC16"/>
    <property type="match status" value="1"/>
</dbReference>
<dbReference type="SUPFAM" id="SSF88723">
    <property type="entry name" value="PIN domain-like"/>
    <property type="match status" value="1"/>
</dbReference>
<dbReference type="Proteomes" id="UP001065613">
    <property type="component" value="Chromosome"/>
</dbReference>
<proteinExistence type="predicted"/>
<reference evidence="2" key="1">
    <citation type="submission" date="2021-04" db="EMBL/GenBank/DDBJ databases">
        <title>Genome sequence of Woronichinia naegeliana from Washington state freshwater lake bloom.</title>
        <authorList>
            <person name="Dreher T.W."/>
        </authorList>
    </citation>
    <scope>NUCLEOTIDE SEQUENCE</scope>
    <source>
        <strain evidence="2">WA131</strain>
    </source>
</reference>
<dbReference type="AlphaFoldDB" id="A0A977KVY8"/>
<accession>A0A977KVY8</accession>
<gene>
    <name evidence="2" type="ORF">KA717_30230</name>
</gene>
<dbReference type="KEGG" id="wna:KA717_30230"/>